<evidence type="ECO:0000256" key="2">
    <source>
        <dbReference type="ARBA" id="ARBA00023860"/>
    </source>
</evidence>
<accession>A0A7S2QCP6</accession>
<dbReference type="Pfam" id="PF00069">
    <property type="entry name" value="Pkinase"/>
    <property type="match status" value="1"/>
</dbReference>
<gene>
    <name evidence="5" type="ORF">BRAN1462_LOCUS56550</name>
</gene>
<sequence length="298" mass="33569">MKLEPARTKNPQLLTEAKFLQQIAGGLGVPRVYWSGVDGDHNAMAIELLGSSLESLFRECSKRFTNKSVLMLGDQLVNRLEYMHSKGLIHRDVKPDNFVMGLGKKAHLVHVIDLGLAKRYRHAKTCQHFAYAEGCTLTGTARYASINTHLGVEQSRRDDLESVAYVLMYLSRGGVPWQGLKANSKKEKYQKILQRKISTPIETLVGNAPIELAHMLRYCRELKFEEQPNYDYVRSLLRGALARLRYPYDLRFDWLPGTDARAPSRTPSSVRSDHRSAGSSARRGGDTDRHSVLSGQAN</sequence>
<dbReference type="GO" id="GO:0004674">
    <property type="term" value="F:protein serine/threonine kinase activity"/>
    <property type="evidence" value="ECO:0007669"/>
    <property type="project" value="UniProtKB-EC"/>
</dbReference>
<dbReference type="SMART" id="SM00220">
    <property type="entry name" value="S_TKc"/>
    <property type="match status" value="1"/>
</dbReference>
<dbReference type="EMBL" id="HBGW01089171">
    <property type="protein sequence ID" value="CAD9638728.1"/>
    <property type="molecule type" value="Transcribed_RNA"/>
</dbReference>
<dbReference type="AlphaFoldDB" id="A0A7S2QCP6"/>
<evidence type="ECO:0000256" key="1">
    <source>
        <dbReference type="ARBA" id="ARBA00012513"/>
    </source>
</evidence>
<name>A0A7S2QCP6_9DINO</name>
<dbReference type="InterPro" id="IPR000719">
    <property type="entry name" value="Prot_kinase_dom"/>
</dbReference>
<dbReference type="PANTHER" id="PTHR11909">
    <property type="entry name" value="CASEIN KINASE-RELATED"/>
    <property type="match status" value="1"/>
</dbReference>
<dbReference type="InterPro" id="IPR050235">
    <property type="entry name" value="CK1_Ser-Thr_kinase"/>
</dbReference>
<reference evidence="5" key="1">
    <citation type="submission" date="2021-01" db="EMBL/GenBank/DDBJ databases">
        <authorList>
            <person name="Corre E."/>
            <person name="Pelletier E."/>
            <person name="Niang G."/>
            <person name="Scheremetjew M."/>
            <person name="Finn R."/>
            <person name="Kale V."/>
            <person name="Holt S."/>
            <person name="Cochrane G."/>
            <person name="Meng A."/>
            <person name="Brown T."/>
            <person name="Cohen L."/>
        </authorList>
    </citation>
    <scope>NUCLEOTIDE SEQUENCE</scope>
    <source>
        <strain evidence="5">RCC3387</strain>
    </source>
</reference>
<feature type="domain" description="Protein kinase" evidence="4">
    <location>
        <begin position="1"/>
        <end position="237"/>
    </location>
</feature>
<evidence type="ECO:0000313" key="5">
    <source>
        <dbReference type="EMBL" id="CAD9638728.1"/>
    </source>
</evidence>
<protein>
    <recommendedName>
        <fullName evidence="2">Casein kinase I</fullName>
        <ecNumber evidence="1">2.7.11.1</ecNumber>
    </recommendedName>
</protein>
<dbReference type="PROSITE" id="PS00108">
    <property type="entry name" value="PROTEIN_KINASE_ST"/>
    <property type="match status" value="1"/>
</dbReference>
<proteinExistence type="predicted"/>
<feature type="region of interest" description="Disordered" evidence="3">
    <location>
        <begin position="261"/>
        <end position="298"/>
    </location>
</feature>
<dbReference type="FunFam" id="1.10.510.10:FF:001123">
    <property type="entry name" value="CK1/CK1/CK1-D protein kinase"/>
    <property type="match status" value="1"/>
</dbReference>
<organism evidence="5">
    <name type="scientific">Zooxanthella nutricula</name>
    <dbReference type="NCBI Taxonomy" id="1333877"/>
    <lineage>
        <taxon>Eukaryota</taxon>
        <taxon>Sar</taxon>
        <taxon>Alveolata</taxon>
        <taxon>Dinophyceae</taxon>
        <taxon>Peridiniales</taxon>
        <taxon>Peridiniales incertae sedis</taxon>
        <taxon>Zooxanthella</taxon>
    </lineage>
</organism>
<dbReference type="GO" id="GO:0005524">
    <property type="term" value="F:ATP binding"/>
    <property type="evidence" value="ECO:0007669"/>
    <property type="project" value="InterPro"/>
</dbReference>
<dbReference type="PROSITE" id="PS50011">
    <property type="entry name" value="PROTEIN_KINASE_DOM"/>
    <property type="match status" value="1"/>
</dbReference>
<dbReference type="InterPro" id="IPR011009">
    <property type="entry name" value="Kinase-like_dom_sf"/>
</dbReference>
<dbReference type="Gene3D" id="1.10.510.10">
    <property type="entry name" value="Transferase(Phosphotransferase) domain 1"/>
    <property type="match status" value="1"/>
</dbReference>
<dbReference type="CDD" id="cd14016">
    <property type="entry name" value="STKc_CK1"/>
    <property type="match status" value="1"/>
</dbReference>
<dbReference type="EC" id="2.7.11.1" evidence="1"/>
<evidence type="ECO:0000256" key="3">
    <source>
        <dbReference type="SAM" id="MobiDB-lite"/>
    </source>
</evidence>
<dbReference type="SUPFAM" id="SSF56112">
    <property type="entry name" value="Protein kinase-like (PK-like)"/>
    <property type="match status" value="1"/>
</dbReference>
<evidence type="ECO:0000259" key="4">
    <source>
        <dbReference type="PROSITE" id="PS50011"/>
    </source>
</evidence>
<dbReference type="InterPro" id="IPR008271">
    <property type="entry name" value="Ser/Thr_kinase_AS"/>
</dbReference>